<keyword evidence="4" id="KW-0067">ATP-binding</keyword>
<keyword evidence="6" id="KW-0675">Receptor</keyword>
<name>A0AAV9EWZ6_ACOCL</name>
<sequence length="185" mass="21056">MERTFLLDWIWELYKNGKLMEAVDQRLGTNFDHGEMERLMMLGLWCTNSSRKKRPSIRQIIGVLDYEAPLPKLEIPPDLHRGSSETTVGSPQTHTSPSVIASASSSTSPPFCTNSNSQPSCAVANSKKIFIDLQGRHTDKIFASSMIKDMAGERVWSKTYTYSREIKTNTKTFSEKIRSNSERWF</sequence>
<accession>A0AAV9EWZ6</accession>
<feature type="region of interest" description="Disordered" evidence="5">
    <location>
        <begin position="75"/>
        <end position="120"/>
    </location>
</feature>
<organism evidence="6 7">
    <name type="scientific">Acorus calamus</name>
    <name type="common">Sweet flag</name>
    <dbReference type="NCBI Taxonomy" id="4465"/>
    <lineage>
        <taxon>Eukaryota</taxon>
        <taxon>Viridiplantae</taxon>
        <taxon>Streptophyta</taxon>
        <taxon>Embryophyta</taxon>
        <taxon>Tracheophyta</taxon>
        <taxon>Spermatophyta</taxon>
        <taxon>Magnoliopsida</taxon>
        <taxon>Liliopsida</taxon>
        <taxon>Acoraceae</taxon>
        <taxon>Acorus</taxon>
    </lineage>
</organism>
<keyword evidence="7" id="KW-1185">Reference proteome</keyword>
<keyword evidence="2" id="KW-0547">Nucleotide-binding</keyword>
<evidence type="ECO:0000256" key="3">
    <source>
        <dbReference type="ARBA" id="ARBA00022777"/>
    </source>
</evidence>
<evidence type="ECO:0000256" key="2">
    <source>
        <dbReference type="ARBA" id="ARBA00022741"/>
    </source>
</evidence>
<gene>
    <name evidence="6" type="primary">LECRKS7</name>
    <name evidence="6" type="ORF">QJS10_CPA05g01475</name>
</gene>
<dbReference type="InterPro" id="IPR011009">
    <property type="entry name" value="Kinase-like_dom_sf"/>
</dbReference>
<keyword evidence="1" id="KW-0808">Transferase</keyword>
<feature type="compositionally biased region" description="Polar residues" evidence="5">
    <location>
        <begin position="111"/>
        <end position="120"/>
    </location>
</feature>
<dbReference type="Gene3D" id="1.10.510.10">
    <property type="entry name" value="Transferase(Phosphotransferase) domain 1"/>
    <property type="match status" value="1"/>
</dbReference>
<proteinExistence type="predicted"/>
<reference evidence="6" key="2">
    <citation type="submission" date="2023-06" db="EMBL/GenBank/DDBJ databases">
        <authorList>
            <person name="Ma L."/>
            <person name="Liu K.-W."/>
            <person name="Li Z."/>
            <person name="Hsiao Y.-Y."/>
            <person name="Qi Y."/>
            <person name="Fu T."/>
            <person name="Tang G."/>
            <person name="Zhang D."/>
            <person name="Sun W.-H."/>
            <person name="Liu D.-K."/>
            <person name="Li Y."/>
            <person name="Chen G.-Z."/>
            <person name="Liu X.-D."/>
            <person name="Liao X.-Y."/>
            <person name="Jiang Y.-T."/>
            <person name="Yu X."/>
            <person name="Hao Y."/>
            <person name="Huang J."/>
            <person name="Zhao X.-W."/>
            <person name="Ke S."/>
            <person name="Chen Y.-Y."/>
            <person name="Wu W.-L."/>
            <person name="Hsu J.-L."/>
            <person name="Lin Y.-F."/>
            <person name="Huang M.-D."/>
            <person name="Li C.-Y."/>
            <person name="Huang L."/>
            <person name="Wang Z.-W."/>
            <person name="Zhao X."/>
            <person name="Zhong W.-Y."/>
            <person name="Peng D.-H."/>
            <person name="Ahmad S."/>
            <person name="Lan S."/>
            <person name="Zhang J.-S."/>
            <person name="Tsai W.-C."/>
            <person name="Van De Peer Y."/>
            <person name="Liu Z.-J."/>
        </authorList>
    </citation>
    <scope>NUCLEOTIDE SEQUENCE</scope>
    <source>
        <strain evidence="6">CP</strain>
        <tissue evidence="6">Leaves</tissue>
    </source>
</reference>
<keyword evidence="3 6" id="KW-0418">Kinase</keyword>
<evidence type="ECO:0000313" key="6">
    <source>
        <dbReference type="EMBL" id="KAK1317854.1"/>
    </source>
</evidence>
<dbReference type="Proteomes" id="UP001180020">
    <property type="component" value="Unassembled WGS sequence"/>
</dbReference>
<evidence type="ECO:0000256" key="4">
    <source>
        <dbReference type="ARBA" id="ARBA00022840"/>
    </source>
</evidence>
<dbReference type="GO" id="GO:0005524">
    <property type="term" value="F:ATP binding"/>
    <property type="evidence" value="ECO:0007669"/>
    <property type="project" value="UniProtKB-KW"/>
</dbReference>
<dbReference type="AlphaFoldDB" id="A0AAV9EWZ6"/>
<dbReference type="SUPFAM" id="SSF56112">
    <property type="entry name" value="Protein kinase-like (PK-like)"/>
    <property type="match status" value="1"/>
</dbReference>
<evidence type="ECO:0000256" key="1">
    <source>
        <dbReference type="ARBA" id="ARBA00022679"/>
    </source>
</evidence>
<dbReference type="InterPro" id="IPR052059">
    <property type="entry name" value="CR_Ser/Thr_kinase"/>
</dbReference>
<reference evidence="6" key="1">
    <citation type="journal article" date="2023" name="Nat. Commun.">
        <title>Diploid and tetraploid genomes of Acorus and the evolution of monocots.</title>
        <authorList>
            <person name="Ma L."/>
            <person name="Liu K.W."/>
            <person name="Li Z."/>
            <person name="Hsiao Y.Y."/>
            <person name="Qi Y."/>
            <person name="Fu T."/>
            <person name="Tang G.D."/>
            <person name="Zhang D."/>
            <person name="Sun W.H."/>
            <person name="Liu D.K."/>
            <person name="Li Y."/>
            <person name="Chen G.Z."/>
            <person name="Liu X.D."/>
            <person name="Liao X.Y."/>
            <person name="Jiang Y.T."/>
            <person name="Yu X."/>
            <person name="Hao Y."/>
            <person name="Huang J."/>
            <person name="Zhao X.W."/>
            <person name="Ke S."/>
            <person name="Chen Y.Y."/>
            <person name="Wu W.L."/>
            <person name="Hsu J.L."/>
            <person name="Lin Y.F."/>
            <person name="Huang M.D."/>
            <person name="Li C.Y."/>
            <person name="Huang L."/>
            <person name="Wang Z.W."/>
            <person name="Zhao X."/>
            <person name="Zhong W.Y."/>
            <person name="Peng D.H."/>
            <person name="Ahmad S."/>
            <person name="Lan S."/>
            <person name="Zhang J.S."/>
            <person name="Tsai W.C."/>
            <person name="Van de Peer Y."/>
            <person name="Liu Z.J."/>
        </authorList>
    </citation>
    <scope>NUCLEOTIDE SEQUENCE</scope>
    <source>
        <strain evidence="6">CP</strain>
    </source>
</reference>
<evidence type="ECO:0000313" key="7">
    <source>
        <dbReference type="Proteomes" id="UP001180020"/>
    </source>
</evidence>
<dbReference type="EMBL" id="JAUJYO010000005">
    <property type="protein sequence ID" value="KAK1317854.1"/>
    <property type="molecule type" value="Genomic_DNA"/>
</dbReference>
<comment type="caution">
    <text evidence="6">The sequence shown here is derived from an EMBL/GenBank/DDBJ whole genome shotgun (WGS) entry which is preliminary data.</text>
</comment>
<feature type="compositionally biased region" description="Polar residues" evidence="5">
    <location>
        <begin position="84"/>
        <end position="94"/>
    </location>
</feature>
<dbReference type="GO" id="GO:0016301">
    <property type="term" value="F:kinase activity"/>
    <property type="evidence" value="ECO:0007669"/>
    <property type="project" value="UniProtKB-KW"/>
</dbReference>
<evidence type="ECO:0000256" key="5">
    <source>
        <dbReference type="SAM" id="MobiDB-lite"/>
    </source>
</evidence>
<dbReference type="PANTHER" id="PTHR47973">
    <property type="entry name" value="CYSTEINE-RICH RECEPTOR-LIKE PROTEIN KINASE 3"/>
    <property type="match status" value="1"/>
</dbReference>
<protein>
    <submittedName>
        <fullName evidence="6">L-type lectin-domain containing receptor kinase S.7</fullName>
    </submittedName>
</protein>
<feature type="compositionally biased region" description="Low complexity" evidence="5">
    <location>
        <begin position="95"/>
        <end position="110"/>
    </location>
</feature>